<dbReference type="EMBL" id="KN880521">
    <property type="protein sequence ID" value="KIY67619.1"/>
    <property type="molecule type" value="Genomic_DNA"/>
</dbReference>
<dbReference type="Proteomes" id="UP000054007">
    <property type="component" value="Unassembled WGS sequence"/>
</dbReference>
<keyword evidence="5" id="KW-1185">Reference proteome</keyword>
<proteinExistence type="predicted"/>
<dbReference type="STRING" id="1314674.A0A0D7BBR4"/>
<dbReference type="InterPro" id="IPR036236">
    <property type="entry name" value="Znf_C2H2_sf"/>
</dbReference>
<keyword evidence="1" id="KW-0863">Zinc-finger</keyword>
<keyword evidence="1" id="KW-0862">Zinc</keyword>
<feature type="compositionally biased region" description="Basic and acidic residues" evidence="2">
    <location>
        <begin position="125"/>
        <end position="135"/>
    </location>
</feature>
<evidence type="ECO:0000259" key="3">
    <source>
        <dbReference type="PROSITE" id="PS50157"/>
    </source>
</evidence>
<protein>
    <recommendedName>
        <fullName evidence="3">C2H2-type domain-containing protein</fullName>
    </recommendedName>
</protein>
<keyword evidence="1" id="KW-0479">Metal-binding</keyword>
<organism evidence="4 5">
    <name type="scientific">Cylindrobasidium torrendii FP15055 ss-10</name>
    <dbReference type="NCBI Taxonomy" id="1314674"/>
    <lineage>
        <taxon>Eukaryota</taxon>
        <taxon>Fungi</taxon>
        <taxon>Dikarya</taxon>
        <taxon>Basidiomycota</taxon>
        <taxon>Agaricomycotina</taxon>
        <taxon>Agaricomycetes</taxon>
        <taxon>Agaricomycetidae</taxon>
        <taxon>Agaricales</taxon>
        <taxon>Marasmiineae</taxon>
        <taxon>Physalacriaceae</taxon>
        <taxon>Cylindrobasidium</taxon>
    </lineage>
</organism>
<dbReference type="PROSITE" id="PS50157">
    <property type="entry name" value="ZINC_FINGER_C2H2_2"/>
    <property type="match status" value="1"/>
</dbReference>
<feature type="domain" description="C2H2-type" evidence="3">
    <location>
        <begin position="33"/>
        <end position="62"/>
    </location>
</feature>
<dbReference type="Gene3D" id="3.30.160.60">
    <property type="entry name" value="Classic Zinc Finger"/>
    <property type="match status" value="1"/>
</dbReference>
<feature type="region of interest" description="Disordered" evidence="2">
    <location>
        <begin position="125"/>
        <end position="249"/>
    </location>
</feature>
<accession>A0A0D7BBR4</accession>
<sequence>MIFICRVPSCKFNTRCIKQFTKHSNRHTPRTPYACIFGDCSYATRKRQDFDLHQLKHVRQRPPEPEEFPSPCLWPACISVSPDIKKYRRHARRHTFEEPFVCGYSTCHCKFAEYEDLLLHYDSHNDSERNQHNKDISNSPKKRKRADRELDDGGGHNIQPSATFERSPSLEHEPPRKRRLQVYVSVPRMKGLMKSISHSRTSTDKPVAEGSQRAIARRPTSTPEPTYPSPSTSQHFSRSRSRSVSPMDLDWARPRLVKCPF</sequence>
<dbReference type="InterPro" id="IPR013087">
    <property type="entry name" value="Znf_C2H2_type"/>
</dbReference>
<evidence type="ECO:0000256" key="1">
    <source>
        <dbReference type="PROSITE-ProRule" id="PRU00042"/>
    </source>
</evidence>
<name>A0A0D7BBR4_9AGAR</name>
<evidence type="ECO:0000313" key="5">
    <source>
        <dbReference type="Proteomes" id="UP000054007"/>
    </source>
</evidence>
<gene>
    <name evidence="4" type="ORF">CYLTODRAFT_422341</name>
</gene>
<dbReference type="SUPFAM" id="SSF57667">
    <property type="entry name" value="beta-beta-alpha zinc fingers"/>
    <property type="match status" value="2"/>
</dbReference>
<dbReference type="GO" id="GO:0008270">
    <property type="term" value="F:zinc ion binding"/>
    <property type="evidence" value="ECO:0007669"/>
    <property type="project" value="UniProtKB-KW"/>
</dbReference>
<evidence type="ECO:0000313" key="4">
    <source>
        <dbReference type="EMBL" id="KIY67619.1"/>
    </source>
</evidence>
<dbReference type="PROSITE" id="PS00028">
    <property type="entry name" value="ZINC_FINGER_C2H2_1"/>
    <property type="match status" value="1"/>
</dbReference>
<evidence type="ECO:0000256" key="2">
    <source>
        <dbReference type="SAM" id="MobiDB-lite"/>
    </source>
</evidence>
<feature type="compositionally biased region" description="Low complexity" evidence="2">
    <location>
        <begin position="219"/>
        <end position="233"/>
    </location>
</feature>
<dbReference type="AlphaFoldDB" id="A0A0D7BBR4"/>
<reference evidence="4 5" key="1">
    <citation type="journal article" date="2015" name="Fungal Genet. Biol.">
        <title>Evolution of novel wood decay mechanisms in Agaricales revealed by the genome sequences of Fistulina hepatica and Cylindrobasidium torrendii.</title>
        <authorList>
            <person name="Floudas D."/>
            <person name="Held B.W."/>
            <person name="Riley R."/>
            <person name="Nagy L.G."/>
            <person name="Koehler G."/>
            <person name="Ransdell A.S."/>
            <person name="Younus H."/>
            <person name="Chow J."/>
            <person name="Chiniquy J."/>
            <person name="Lipzen A."/>
            <person name="Tritt A."/>
            <person name="Sun H."/>
            <person name="Haridas S."/>
            <person name="LaButti K."/>
            <person name="Ohm R.A."/>
            <person name="Kues U."/>
            <person name="Blanchette R.A."/>
            <person name="Grigoriev I.V."/>
            <person name="Minto R.E."/>
            <person name="Hibbett D.S."/>
        </authorList>
    </citation>
    <scope>NUCLEOTIDE SEQUENCE [LARGE SCALE GENOMIC DNA]</scope>
    <source>
        <strain evidence="4 5">FP15055 ss-10</strain>
    </source>
</reference>
<dbReference type="SMART" id="SM00355">
    <property type="entry name" value="ZnF_C2H2"/>
    <property type="match status" value="4"/>
</dbReference>